<evidence type="ECO:0000256" key="4">
    <source>
        <dbReference type="ARBA" id="ARBA00006867"/>
    </source>
</evidence>
<keyword evidence="13" id="KW-1185">Reference proteome</keyword>
<dbReference type="OrthoDB" id="4061426at2759"/>
<reference evidence="12 13" key="1">
    <citation type="submission" date="2017-04" db="EMBL/GenBank/DDBJ databases">
        <authorList>
            <person name="Afonso C.L."/>
            <person name="Miller P.J."/>
            <person name="Scott M.A."/>
            <person name="Spackman E."/>
            <person name="Goraichik I."/>
            <person name="Dimitrov K.M."/>
            <person name="Suarez D.L."/>
            <person name="Swayne D.E."/>
        </authorList>
    </citation>
    <scope>NUCLEOTIDE SEQUENCE [LARGE SCALE GENOMIC DNA]</scope>
</reference>
<gene>
    <name evidence="12" type="ORF">KASA_0Q01089G</name>
</gene>
<feature type="compositionally biased region" description="Basic and acidic residues" evidence="11">
    <location>
        <begin position="121"/>
        <end position="131"/>
    </location>
</feature>
<dbReference type="GO" id="GO:0005816">
    <property type="term" value="C:spindle pole body"/>
    <property type="evidence" value="ECO:0007669"/>
    <property type="project" value="UniProtKB-SubCell"/>
</dbReference>
<feature type="compositionally biased region" description="Acidic residues" evidence="11">
    <location>
        <begin position="175"/>
        <end position="188"/>
    </location>
</feature>
<dbReference type="GO" id="GO:0005634">
    <property type="term" value="C:nucleus"/>
    <property type="evidence" value="ECO:0007669"/>
    <property type="project" value="UniProtKB-SubCell"/>
</dbReference>
<sequence>MNISPTPRRYASRTGNIRPNAFNVEDKYYFSDPLRKNNGYGKSNIYGNNVNVKTDSNDALLPPEYKLSAQTFNELIELNKRLTNMLEGKQREINELKAENNEFRSKLWKYTEMADRYKNEIDRRDSEERQRTRSQNMSQPTDYIQINKKREKNTSTPYRPMNRYSNGKVNGGNKEDDDEDDDDDDDDAESRFQTAKTSKEDIQQSQKLETLIKNVEHISRILSDSFEEGQTPKTRQSSTVHPTDTDILMTESSELQVLEDQIRVLQNKLNIKQQNEKRKISLQQRLGELQNMLDSSSNENSSKKPTSNMKKHIEHTVYESDSDDFETIPVKTKTRIKRVDRSNIFGTPTSEI</sequence>
<keyword evidence="8" id="KW-0206">Cytoskeleton</keyword>
<keyword evidence="6" id="KW-0963">Cytoplasm</keyword>
<evidence type="ECO:0000256" key="9">
    <source>
        <dbReference type="ARBA" id="ARBA00023242"/>
    </source>
</evidence>
<feature type="region of interest" description="Disordered" evidence="11">
    <location>
        <begin position="291"/>
        <end position="324"/>
    </location>
</feature>
<dbReference type="InterPro" id="IPR021611">
    <property type="entry name" value="Spc42"/>
</dbReference>
<evidence type="ECO:0000313" key="13">
    <source>
        <dbReference type="Proteomes" id="UP000196158"/>
    </source>
</evidence>
<accession>A0A1X7QX23</accession>
<evidence type="ECO:0000256" key="6">
    <source>
        <dbReference type="ARBA" id="ARBA00022490"/>
    </source>
</evidence>
<comment type="subcellular location">
    <subcellularLocation>
        <location evidence="3">Cytoplasm</location>
        <location evidence="3">Cytoskeleton</location>
        <location evidence="3">Microtubule organizing center</location>
        <location evidence="3">Spindle pole body</location>
    </subcellularLocation>
    <subcellularLocation>
        <location evidence="2">Nucleus</location>
    </subcellularLocation>
</comment>
<protein>
    <recommendedName>
        <fullName evidence="5">Spindle pole body component SPC42</fullName>
    </recommendedName>
</protein>
<feature type="compositionally biased region" description="Polar residues" evidence="11">
    <location>
        <begin position="292"/>
        <end position="308"/>
    </location>
</feature>
<keyword evidence="9" id="KW-0539">Nucleus</keyword>
<evidence type="ECO:0000256" key="10">
    <source>
        <dbReference type="SAM" id="Coils"/>
    </source>
</evidence>
<feature type="coiled-coil region" evidence="10">
    <location>
        <begin position="72"/>
        <end position="113"/>
    </location>
</feature>
<comment type="similarity">
    <text evidence="4">Belongs to the SPC42 family.</text>
</comment>
<proteinExistence type="inferred from homology"/>
<dbReference type="AlphaFoldDB" id="A0A1X7QX23"/>
<dbReference type="Proteomes" id="UP000196158">
    <property type="component" value="Unassembled WGS sequence"/>
</dbReference>
<evidence type="ECO:0000256" key="1">
    <source>
        <dbReference type="ARBA" id="ARBA00003620"/>
    </source>
</evidence>
<evidence type="ECO:0000256" key="5">
    <source>
        <dbReference type="ARBA" id="ARBA00019821"/>
    </source>
</evidence>
<name>A0A1X7QX23_9SACH</name>
<evidence type="ECO:0000256" key="8">
    <source>
        <dbReference type="ARBA" id="ARBA00023212"/>
    </source>
</evidence>
<dbReference type="Pfam" id="PF11544">
    <property type="entry name" value="Spc42p"/>
    <property type="match status" value="1"/>
</dbReference>
<keyword evidence="7 10" id="KW-0175">Coiled coil</keyword>
<feature type="compositionally biased region" description="Polar residues" evidence="11">
    <location>
        <begin position="133"/>
        <end position="144"/>
    </location>
</feature>
<evidence type="ECO:0000256" key="11">
    <source>
        <dbReference type="SAM" id="MobiDB-lite"/>
    </source>
</evidence>
<evidence type="ECO:0000256" key="3">
    <source>
        <dbReference type="ARBA" id="ARBA00004317"/>
    </source>
</evidence>
<dbReference type="STRING" id="1789683.A0A1X7QX23"/>
<feature type="region of interest" description="Disordered" evidence="11">
    <location>
        <begin position="121"/>
        <end position="204"/>
    </location>
</feature>
<evidence type="ECO:0000256" key="2">
    <source>
        <dbReference type="ARBA" id="ARBA00004123"/>
    </source>
</evidence>
<evidence type="ECO:0000256" key="7">
    <source>
        <dbReference type="ARBA" id="ARBA00023054"/>
    </source>
</evidence>
<evidence type="ECO:0000313" key="12">
    <source>
        <dbReference type="EMBL" id="SMN17759.1"/>
    </source>
</evidence>
<organism evidence="12 13">
    <name type="scientific">Maudiozyma saulgeensis</name>
    <dbReference type="NCBI Taxonomy" id="1789683"/>
    <lineage>
        <taxon>Eukaryota</taxon>
        <taxon>Fungi</taxon>
        <taxon>Dikarya</taxon>
        <taxon>Ascomycota</taxon>
        <taxon>Saccharomycotina</taxon>
        <taxon>Saccharomycetes</taxon>
        <taxon>Saccharomycetales</taxon>
        <taxon>Saccharomycetaceae</taxon>
        <taxon>Maudiozyma</taxon>
    </lineage>
</organism>
<dbReference type="EMBL" id="FXLY01000002">
    <property type="protein sequence ID" value="SMN17759.1"/>
    <property type="molecule type" value="Genomic_DNA"/>
</dbReference>
<comment type="function">
    <text evidence="1">Forms a polymeric layer at the periphery of the spindle pole body (SPB) central plaque which has an essential function during SPB duplication and may facilitate attachment of the SPB to the nuclear membrane.</text>
</comment>